<evidence type="ECO:0000313" key="2">
    <source>
        <dbReference type="Proteomes" id="UP001292094"/>
    </source>
</evidence>
<comment type="caution">
    <text evidence="1">The sequence shown here is derived from an EMBL/GenBank/DDBJ whole genome shotgun (WGS) entry which is preliminary data.</text>
</comment>
<dbReference type="EMBL" id="JAWZYT010001223">
    <property type="protein sequence ID" value="KAK4314425.1"/>
    <property type="molecule type" value="Genomic_DNA"/>
</dbReference>
<dbReference type="Proteomes" id="UP001292094">
    <property type="component" value="Unassembled WGS sequence"/>
</dbReference>
<organism evidence="1 2">
    <name type="scientific">Petrolisthes manimaculis</name>
    <dbReference type="NCBI Taxonomy" id="1843537"/>
    <lineage>
        <taxon>Eukaryota</taxon>
        <taxon>Metazoa</taxon>
        <taxon>Ecdysozoa</taxon>
        <taxon>Arthropoda</taxon>
        <taxon>Crustacea</taxon>
        <taxon>Multicrustacea</taxon>
        <taxon>Malacostraca</taxon>
        <taxon>Eumalacostraca</taxon>
        <taxon>Eucarida</taxon>
        <taxon>Decapoda</taxon>
        <taxon>Pleocyemata</taxon>
        <taxon>Anomura</taxon>
        <taxon>Galatheoidea</taxon>
        <taxon>Porcellanidae</taxon>
        <taxon>Petrolisthes</taxon>
    </lineage>
</organism>
<keyword evidence="2" id="KW-1185">Reference proteome</keyword>
<proteinExistence type="predicted"/>
<accession>A0AAE1PVP8</accession>
<gene>
    <name evidence="1" type="ORF">Pmani_014281</name>
</gene>
<dbReference type="AlphaFoldDB" id="A0AAE1PVP8"/>
<protein>
    <submittedName>
        <fullName evidence="1">Uncharacterized protein</fullName>
    </submittedName>
</protein>
<reference evidence="1" key="1">
    <citation type="submission" date="2023-11" db="EMBL/GenBank/DDBJ databases">
        <title>Genome assemblies of two species of porcelain crab, Petrolisthes cinctipes and Petrolisthes manimaculis (Anomura: Porcellanidae).</title>
        <authorList>
            <person name="Angst P."/>
        </authorList>
    </citation>
    <scope>NUCLEOTIDE SEQUENCE</scope>
    <source>
        <strain evidence="1">PB745_02</strain>
        <tissue evidence="1">Gill</tissue>
    </source>
</reference>
<sequence>MHFVTSNLTRASHHLALIAHCGTKMAEGMGRGIEPLMGVMVATTSASATLNGRMVVMEVSPSDPPYHWSVGGRSEWLSGCGLGG</sequence>
<name>A0AAE1PVP8_9EUCA</name>
<evidence type="ECO:0000313" key="1">
    <source>
        <dbReference type="EMBL" id="KAK4314425.1"/>
    </source>
</evidence>